<evidence type="ECO:0000256" key="6">
    <source>
        <dbReference type="SAM" id="Phobius"/>
    </source>
</evidence>
<dbReference type="OrthoDB" id="5022096at2759"/>
<protein>
    <recommendedName>
        <fullName evidence="7">Rhodopsin domain-containing protein</fullName>
    </recommendedName>
</protein>
<dbReference type="PANTHER" id="PTHR33048:SF167">
    <property type="entry name" value="INTEGRAL MEMBRANE PROTEIN"/>
    <property type="match status" value="1"/>
</dbReference>
<comment type="subcellular location">
    <subcellularLocation>
        <location evidence="1">Membrane</location>
        <topology evidence="1">Multi-pass membrane protein</topology>
    </subcellularLocation>
</comment>
<gene>
    <name evidence="8" type="ORF">LSUE1_G007216</name>
</gene>
<reference evidence="8 9" key="1">
    <citation type="submission" date="2018-05" db="EMBL/GenBank/DDBJ databases">
        <title>Genome sequencing and assembly of the regulated plant pathogen Lachnellula willkommii and related sister species for the development of diagnostic species identification markers.</title>
        <authorList>
            <person name="Giroux E."/>
            <person name="Bilodeau G."/>
        </authorList>
    </citation>
    <scope>NUCLEOTIDE SEQUENCE [LARGE SCALE GENOMIC DNA]</scope>
    <source>
        <strain evidence="8 9">CBS 268.59</strain>
    </source>
</reference>
<evidence type="ECO:0000259" key="7">
    <source>
        <dbReference type="Pfam" id="PF20684"/>
    </source>
</evidence>
<keyword evidence="3 6" id="KW-1133">Transmembrane helix</keyword>
<dbReference type="PROSITE" id="PS51257">
    <property type="entry name" value="PROKAR_LIPOPROTEIN"/>
    <property type="match status" value="1"/>
</dbReference>
<evidence type="ECO:0000256" key="2">
    <source>
        <dbReference type="ARBA" id="ARBA00022692"/>
    </source>
</evidence>
<feature type="transmembrane region" description="Helical" evidence="6">
    <location>
        <begin position="23"/>
        <end position="44"/>
    </location>
</feature>
<accession>A0A8T9C1I4</accession>
<dbReference type="InterPro" id="IPR052337">
    <property type="entry name" value="SAT4-like"/>
</dbReference>
<dbReference type="Pfam" id="PF20684">
    <property type="entry name" value="Fung_rhodopsin"/>
    <property type="match status" value="1"/>
</dbReference>
<evidence type="ECO:0000256" key="5">
    <source>
        <dbReference type="ARBA" id="ARBA00038359"/>
    </source>
</evidence>
<name>A0A8T9C1I4_9HELO</name>
<dbReference type="Proteomes" id="UP000469558">
    <property type="component" value="Unassembled WGS sequence"/>
</dbReference>
<proteinExistence type="inferred from homology"/>
<evidence type="ECO:0000256" key="3">
    <source>
        <dbReference type="ARBA" id="ARBA00022989"/>
    </source>
</evidence>
<feature type="transmembrane region" description="Helical" evidence="6">
    <location>
        <begin position="56"/>
        <end position="81"/>
    </location>
</feature>
<keyword evidence="9" id="KW-1185">Reference proteome</keyword>
<evidence type="ECO:0000313" key="8">
    <source>
        <dbReference type="EMBL" id="TVY75908.1"/>
    </source>
</evidence>
<dbReference type="AlphaFoldDB" id="A0A8T9C1I4"/>
<dbReference type="PANTHER" id="PTHR33048">
    <property type="entry name" value="PTH11-LIKE INTEGRAL MEMBRANE PROTEIN (AFU_ORTHOLOGUE AFUA_5G11245)"/>
    <property type="match status" value="1"/>
</dbReference>
<feature type="domain" description="Rhodopsin" evidence="7">
    <location>
        <begin position="40"/>
        <end position="132"/>
    </location>
</feature>
<sequence>MNLARQATFDFGPYPPGSHGKTIVSITGFFTGFACAAVILRMYVRIFLLKMTGSDDWVMLVAMMCSGTVFALLVTEVKLGVGEHFGNPHMLVNYTEILHRSFYHAWILVVGISAVKISVGLFLLRLVQGKWWKV</sequence>
<dbReference type="InterPro" id="IPR049326">
    <property type="entry name" value="Rhodopsin_dom_fungi"/>
</dbReference>
<comment type="similarity">
    <text evidence="5">Belongs to the SAT4 family.</text>
</comment>
<evidence type="ECO:0000313" key="9">
    <source>
        <dbReference type="Proteomes" id="UP000469558"/>
    </source>
</evidence>
<dbReference type="GO" id="GO:0016020">
    <property type="term" value="C:membrane"/>
    <property type="evidence" value="ECO:0007669"/>
    <property type="project" value="UniProtKB-SubCell"/>
</dbReference>
<evidence type="ECO:0000256" key="4">
    <source>
        <dbReference type="ARBA" id="ARBA00023136"/>
    </source>
</evidence>
<comment type="caution">
    <text evidence="8">The sequence shown here is derived from an EMBL/GenBank/DDBJ whole genome shotgun (WGS) entry which is preliminary data.</text>
</comment>
<keyword evidence="4 6" id="KW-0472">Membrane</keyword>
<keyword evidence="2 6" id="KW-0812">Transmembrane</keyword>
<dbReference type="EMBL" id="QGMK01000917">
    <property type="protein sequence ID" value="TVY75908.1"/>
    <property type="molecule type" value="Genomic_DNA"/>
</dbReference>
<evidence type="ECO:0000256" key="1">
    <source>
        <dbReference type="ARBA" id="ARBA00004141"/>
    </source>
</evidence>
<feature type="transmembrane region" description="Helical" evidence="6">
    <location>
        <begin position="101"/>
        <end position="124"/>
    </location>
</feature>
<organism evidence="8 9">
    <name type="scientific">Lachnellula suecica</name>
    <dbReference type="NCBI Taxonomy" id="602035"/>
    <lineage>
        <taxon>Eukaryota</taxon>
        <taxon>Fungi</taxon>
        <taxon>Dikarya</taxon>
        <taxon>Ascomycota</taxon>
        <taxon>Pezizomycotina</taxon>
        <taxon>Leotiomycetes</taxon>
        <taxon>Helotiales</taxon>
        <taxon>Lachnaceae</taxon>
        <taxon>Lachnellula</taxon>
    </lineage>
</organism>